<dbReference type="AlphaFoldDB" id="A0A8I2Z030"/>
<dbReference type="GO" id="GO:0061504">
    <property type="term" value="P:cyclic threonylcarbamoyladenosine biosynthetic process"/>
    <property type="evidence" value="ECO:0007669"/>
    <property type="project" value="TreeGrafter"/>
</dbReference>
<feature type="transmembrane region" description="Helical" evidence="13">
    <location>
        <begin position="565"/>
        <end position="586"/>
    </location>
</feature>
<dbReference type="GO" id="GO:0008641">
    <property type="term" value="F:ubiquitin-like modifier activating enzyme activity"/>
    <property type="evidence" value="ECO:0007669"/>
    <property type="project" value="InterPro"/>
</dbReference>
<dbReference type="Proteomes" id="UP000683000">
    <property type="component" value="Unassembled WGS sequence"/>
</dbReference>
<comment type="function">
    <text evidence="12">Catalyzes the ATP-dependent dehydration of threonylcarbamoyladenosine at position 37 (t(6)A37) to form cyclic t(6)A37 (ct(6)A37) in tRNAs that read codons beginning with adenine.</text>
</comment>
<keyword evidence="6" id="KW-0547">Nucleotide-binding</keyword>
<dbReference type="GO" id="GO:0005741">
    <property type="term" value="C:mitochondrial outer membrane"/>
    <property type="evidence" value="ECO:0007669"/>
    <property type="project" value="UniProtKB-SubCell"/>
</dbReference>
<comment type="subcellular location">
    <subcellularLocation>
        <location evidence="1">Mitochondrion membrane</location>
        <topology evidence="1">Multi-pass membrane protein</topology>
    </subcellularLocation>
    <subcellularLocation>
        <location evidence="2">Mitochondrion outer membrane</location>
    </subcellularLocation>
</comment>
<feature type="transmembrane region" description="Helical" evidence="13">
    <location>
        <begin position="598"/>
        <end position="621"/>
    </location>
</feature>
<evidence type="ECO:0000256" key="6">
    <source>
        <dbReference type="ARBA" id="ARBA00022741"/>
    </source>
</evidence>
<dbReference type="PANTHER" id="PTHR43267">
    <property type="entry name" value="TRNA THREONYLCARBAMOYLADENOSINE DEHYDRATASE"/>
    <property type="match status" value="1"/>
</dbReference>
<keyword evidence="8" id="KW-0067">ATP-binding</keyword>
<keyword evidence="9 13" id="KW-1133">Transmembrane helix</keyword>
<gene>
    <name evidence="15" type="ORF">JVT61DRAFT_8310</name>
</gene>
<feature type="transmembrane region" description="Helical" evidence="13">
    <location>
        <begin position="112"/>
        <end position="129"/>
    </location>
</feature>
<evidence type="ECO:0000256" key="7">
    <source>
        <dbReference type="ARBA" id="ARBA00022787"/>
    </source>
</evidence>
<comment type="similarity">
    <text evidence="3">Belongs to the HesA/MoeB/ThiF family.</text>
</comment>
<evidence type="ECO:0000256" key="5">
    <source>
        <dbReference type="ARBA" id="ARBA00022692"/>
    </source>
</evidence>
<dbReference type="OrthoDB" id="10265862at2759"/>
<feature type="domain" description="THIF-type NAD/FAD binding fold" evidence="14">
    <location>
        <begin position="93"/>
        <end position="338"/>
    </location>
</feature>
<feature type="transmembrane region" description="Helical" evidence="13">
    <location>
        <begin position="12"/>
        <end position="34"/>
    </location>
</feature>
<dbReference type="CDD" id="cd00755">
    <property type="entry name" value="YgdL_like"/>
    <property type="match status" value="1"/>
</dbReference>
<dbReference type="InterPro" id="IPR000594">
    <property type="entry name" value="ThiF_NAD_FAD-bd"/>
</dbReference>
<keyword evidence="10" id="KW-0496">Mitochondrion</keyword>
<evidence type="ECO:0000313" key="15">
    <source>
        <dbReference type="EMBL" id="KAG6380218.1"/>
    </source>
</evidence>
<name>A0A8I2Z030_9AGAM</name>
<dbReference type="InterPro" id="IPR045886">
    <property type="entry name" value="ThiF/MoeB/HesA"/>
</dbReference>
<evidence type="ECO:0000256" key="2">
    <source>
        <dbReference type="ARBA" id="ARBA00004294"/>
    </source>
</evidence>
<keyword evidence="4" id="KW-0436">Ligase</keyword>
<keyword evidence="7" id="KW-1000">Mitochondrion outer membrane</keyword>
<comment type="caution">
    <text evidence="15">The sequence shown here is derived from an EMBL/GenBank/DDBJ whole genome shotgun (WGS) entry which is preliminary data.</text>
</comment>
<evidence type="ECO:0000256" key="8">
    <source>
        <dbReference type="ARBA" id="ARBA00022840"/>
    </source>
</evidence>
<proteinExistence type="inferred from homology"/>
<evidence type="ECO:0000313" key="16">
    <source>
        <dbReference type="Proteomes" id="UP000683000"/>
    </source>
</evidence>
<dbReference type="PANTHER" id="PTHR43267:SF2">
    <property type="entry name" value="TRNA THREONYLCARBAMOYLADENOSINE DEHYDRATASE 1-RELATED"/>
    <property type="match status" value="1"/>
</dbReference>
<evidence type="ECO:0000256" key="12">
    <source>
        <dbReference type="ARBA" id="ARBA00060084"/>
    </source>
</evidence>
<dbReference type="GO" id="GO:0061503">
    <property type="term" value="F:tRNA threonylcarbamoyladenosine dehydratase"/>
    <property type="evidence" value="ECO:0007669"/>
    <property type="project" value="TreeGrafter"/>
</dbReference>
<evidence type="ECO:0000256" key="9">
    <source>
        <dbReference type="ARBA" id="ARBA00022989"/>
    </source>
</evidence>
<keyword evidence="16" id="KW-1185">Reference proteome</keyword>
<dbReference type="SUPFAM" id="SSF69572">
    <property type="entry name" value="Activating enzymes of the ubiquitin-like proteins"/>
    <property type="match status" value="1"/>
</dbReference>
<evidence type="ECO:0000259" key="14">
    <source>
        <dbReference type="Pfam" id="PF00899"/>
    </source>
</evidence>
<accession>A0A8I2Z030</accession>
<evidence type="ECO:0000256" key="4">
    <source>
        <dbReference type="ARBA" id="ARBA00022598"/>
    </source>
</evidence>
<evidence type="ECO:0000256" key="1">
    <source>
        <dbReference type="ARBA" id="ARBA00004225"/>
    </source>
</evidence>
<organism evidence="15 16">
    <name type="scientific">Boletus reticuloceps</name>
    <dbReference type="NCBI Taxonomy" id="495285"/>
    <lineage>
        <taxon>Eukaryota</taxon>
        <taxon>Fungi</taxon>
        <taxon>Dikarya</taxon>
        <taxon>Basidiomycota</taxon>
        <taxon>Agaricomycotina</taxon>
        <taxon>Agaricomycetes</taxon>
        <taxon>Agaricomycetidae</taxon>
        <taxon>Boletales</taxon>
        <taxon>Boletineae</taxon>
        <taxon>Boletaceae</taxon>
        <taxon>Boletoideae</taxon>
        <taxon>Boletus</taxon>
    </lineage>
</organism>
<feature type="transmembrane region" description="Helical" evidence="13">
    <location>
        <begin position="716"/>
        <end position="742"/>
    </location>
</feature>
<dbReference type="EMBL" id="JAGFBS010000003">
    <property type="protein sequence ID" value="KAG6380218.1"/>
    <property type="molecule type" value="Genomic_DNA"/>
</dbReference>
<evidence type="ECO:0000256" key="13">
    <source>
        <dbReference type="SAM" id="Phobius"/>
    </source>
</evidence>
<dbReference type="GO" id="GO:0005524">
    <property type="term" value="F:ATP binding"/>
    <property type="evidence" value="ECO:0007669"/>
    <property type="project" value="UniProtKB-KW"/>
</dbReference>
<sequence>MDVFSSQSHRTQLVLTALSACVITSTLFTAYNAYRRSERRRDLNEDVLRSIATHEEPRAHRLPVPTEGPTEETYIRPNYIGGYDEDLVKEQLARNYAFFGDEGMARVRGGSVVVVGCGGVGSWAAVMLVRSGVSRIRLVDFDYVTLSSLNRHATAILSDVGTPKVGCIERTLKQISRWIEVDSRVEIWRKEDGGKLLEGADWVIDAIDNITTKVDLLKYCHDHNIKVFSSMGASAKCDPTRIQISDISYTTYDPLARSVRRRLRLQGVSSGIPVVYSTEVPGDVKLLPLPEGEFQKGRVNELGVFDDFRVRILPVLGPLPSLFGLYIATYVICDMANKPILNPLPIKNRRKLYERLLRDLLHLESKFVGEQITKLPIDEDDVALIFEDLYLGRTVVPPHNVPARPQLLRWDPLKPLVLENCVVFEFAEAERHQKECLGIGSAGERQRPVDVWGDEVQRIVDKNVAEVEKYRSWLRYLQHLEEGPEGLEFKSFLGAPNAGIQSAPPNIDYGGASSKGPSGFWTVEYYQPYFDVDTSTVLKRCYTTLLPFSPTYFTLSSGCDLYGPFWVSTTLILALFLSSSLAASISRYLSSPTAQYDYNFGLFGLAATIVYSYSFGVPIALWLALRYLGVGEWGIVDALGVWGYAQFVWIPVSMLCVIPESITRWVLVGIAFGLSGYYLAMNIYPILSSVSRTPIMHVLDGIDPAALKADAKATRLLIVVVGVLHAGLALTFKVLFFSYYVVRDLSAGSDPLR</sequence>
<evidence type="ECO:0000256" key="10">
    <source>
        <dbReference type="ARBA" id="ARBA00023128"/>
    </source>
</evidence>
<feature type="transmembrane region" description="Helical" evidence="13">
    <location>
        <begin position="641"/>
        <end position="658"/>
    </location>
</feature>
<keyword evidence="5 13" id="KW-0812">Transmembrane</keyword>
<dbReference type="FunFam" id="3.40.50.720:FF:000125">
    <property type="entry name" value="tRNA threonylcarbamoyladenosine dehydratase 2-like"/>
    <property type="match status" value="1"/>
</dbReference>
<dbReference type="InterPro" id="IPR035985">
    <property type="entry name" value="Ubiquitin-activating_enz"/>
</dbReference>
<protein>
    <recommendedName>
        <fullName evidence="14">THIF-type NAD/FAD binding fold domain-containing protein</fullName>
    </recommendedName>
</protein>
<dbReference type="Pfam" id="PF00899">
    <property type="entry name" value="ThiF"/>
    <property type="match status" value="1"/>
</dbReference>
<keyword evidence="11 13" id="KW-0472">Membrane</keyword>
<reference evidence="15" key="1">
    <citation type="submission" date="2021-03" db="EMBL/GenBank/DDBJ databases">
        <title>Evolutionary innovations through gain and loss of genes in the ectomycorrhizal Boletales.</title>
        <authorList>
            <person name="Wu G."/>
            <person name="Miyauchi S."/>
            <person name="Morin E."/>
            <person name="Yang Z.-L."/>
            <person name="Xu J."/>
            <person name="Martin F.M."/>
        </authorList>
    </citation>
    <scope>NUCLEOTIDE SEQUENCE</scope>
    <source>
        <strain evidence="15">BR01</strain>
    </source>
</reference>
<dbReference type="Gene3D" id="3.40.50.720">
    <property type="entry name" value="NAD(P)-binding Rossmann-like Domain"/>
    <property type="match status" value="1"/>
</dbReference>
<feature type="transmembrane region" description="Helical" evidence="13">
    <location>
        <begin position="665"/>
        <end position="687"/>
    </location>
</feature>
<evidence type="ECO:0000256" key="11">
    <source>
        <dbReference type="ARBA" id="ARBA00023136"/>
    </source>
</evidence>
<evidence type="ECO:0000256" key="3">
    <source>
        <dbReference type="ARBA" id="ARBA00009919"/>
    </source>
</evidence>